<dbReference type="Proteomes" id="UP001500655">
    <property type="component" value="Unassembled WGS sequence"/>
</dbReference>
<proteinExistence type="inferred from homology"/>
<protein>
    <recommendedName>
        <fullName evidence="4">Arabinogalactan endo-beta-1,4-galactanase</fullName>
        <ecNumber evidence="4">3.2.1.89</ecNumber>
    </recommendedName>
</protein>
<dbReference type="EMBL" id="BAAALS010000032">
    <property type="protein sequence ID" value="GAA1772489.1"/>
    <property type="molecule type" value="Genomic_DNA"/>
</dbReference>
<evidence type="ECO:0000313" key="5">
    <source>
        <dbReference type="EMBL" id="GAA1772489.1"/>
    </source>
</evidence>
<dbReference type="Pfam" id="PF07745">
    <property type="entry name" value="Glyco_hydro_53"/>
    <property type="match status" value="1"/>
</dbReference>
<sequence length="530" mass="56829">MLSQPFRRRPVRLVGVGVLVVAVATVPGVASAGPTRPAPAPAMVVNADFEDDATGVATPAGWSEAGRADASYTEAGGASGAYRLTHWSASAYQVETFQRVTGLSKGSYTLRASVRTSGDQSAAYLFLRDCGGPERTIALPRTGPQWWVQIVLSTAVKGGACTIGVHSDGVAGSWLNVDAVSLTPGAAGRVDISGADVSQLPKNSDHGAVYRDAKGRRGDALRILADNGVNYARVKVWVDPADNYSNKAQVLALAKRARKQGMKLLVDFHYSDTWADPGRQNKPAAWASLPFEELKQAVYDHTYDVLSALRRQHTPADMAQIGNEINGGLLWPDGRWDNWDGMAALLTAGSTAVTDASPRTKVVLHLAEGGNNGGHVWWFDNAVSRGVPFDVIAVSHYTYWHGPLGYLQANLFDLVKRYDKDVMVVETAYGFTLDQDDALENIFNPTLQATAGYPATAEGQAQALRDMFNVVAAVPGGRGLGVFYWEPAWTAVEGGGWDPADPTSGNAWENQALFDYDGRALPALKVFGEY</sequence>
<evidence type="ECO:0000256" key="3">
    <source>
        <dbReference type="ARBA" id="ARBA00023295"/>
    </source>
</evidence>
<keyword evidence="6" id="KW-1185">Reference proteome</keyword>
<keyword evidence="2 4" id="KW-0378">Hydrolase</keyword>
<evidence type="ECO:0000256" key="2">
    <source>
        <dbReference type="ARBA" id="ARBA00022801"/>
    </source>
</evidence>
<dbReference type="RefSeq" id="WP_344086918.1">
    <property type="nucleotide sequence ID" value="NZ_BAAALS010000032.1"/>
</dbReference>
<comment type="catalytic activity">
    <reaction evidence="4">
        <text>The enzyme specifically hydrolyzes (1-&gt;4)-beta-D-galactosidic linkages in type I arabinogalactans.</text>
        <dbReference type="EC" id="3.2.1.89"/>
    </reaction>
</comment>
<gene>
    <name evidence="5" type="ORF">GCM10009681_49940</name>
</gene>
<keyword evidence="3 4" id="KW-0326">Glycosidase</keyword>
<dbReference type="GO" id="GO:0016787">
    <property type="term" value="F:hydrolase activity"/>
    <property type="evidence" value="ECO:0007669"/>
    <property type="project" value="UniProtKB-KW"/>
</dbReference>
<dbReference type="EC" id="3.2.1.89" evidence="4"/>
<evidence type="ECO:0000256" key="1">
    <source>
        <dbReference type="ARBA" id="ARBA00010687"/>
    </source>
</evidence>
<dbReference type="InterPro" id="IPR017853">
    <property type="entry name" value="GH"/>
</dbReference>
<dbReference type="InterPro" id="IPR011683">
    <property type="entry name" value="Glyco_hydro_53"/>
</dbReference>
<organism evidence="5 6">
    <name type="scientific">Luedemannella helvata</name>
    <dbReference type="NCBI Taxonomy" id="349315"/>
    <lineage>
        <taxon>Bacteria</taxon>
        <taxon>Bacillati</taxon>
        <taxon>Actinomycetota</taxon>
        <taxon>Actinomycetes</taxon>
        <taxon>Micromonosporales</taxon>
        <taxon>Micromonosporaceae</taxon>
        <taxon>Luedemannella</taxon>
    </lineage>
</organism>
<reference evidence="6" key="1">
    <citation type="journal article" date="2019" name="Int. J. Syst. Evol. Microbiol.">
        <title>The Global Catalogue of Microorganisms (GCM) 10K type strain sequencing project: providing services to taxonomists for standard genome sequencing and annotation.</title>
        <authorList>
            <consortium name="The Broad Institute Genomics Platform"/>
            <consortium name="The Broad Institute Genome Sequencing Center for Infectious Disease"/>
            <person name="Wu L."/>
            <person name="Ma J."/>
        </authorList>
    </citation>
    <scope>NUCLEOTIDE SEQUENCE [LARGE SCALE GENOMIC DNA]</scope>
    <source>
        <strain evidence="6">JCM 13249</strain>
    </source>
</reference>
<dbReference type="Gene3D" id="3.20.20.80">
    <property type="entry name" value="Glycosidases"/>
    <property type="match status" value="1"/>
</dbReference>
<dbReference type="PANTHER" id="PTHR34983">
    <property type="entry name" value="ARABINOGALACTAN ENDO-BETA-1,4-GALACTANASE A"/>
    <property type="match status" value="1"/>
</dbReference>
<name>A0ABP4X802_9ACTN</name>
<comment type="caution">
    <text evidence="5">The sequence shown here is derived from an EMBL/GenBank/DDBJ whole genome shotgun (WGS) entry which is preliminary data.</text>
</comment>
<dbReference type="Gene3D" id="2.60.120.260">
    <property type="entry name" value="Galactose-binding domain-like"/>
    <property type="match status" value="1"/>
</dbReference>
<comment type="similarity">
    <text evidence="1 4">Belongs to the glycosyl hydrolase 53 family.</text>
</comment>
<evidence type="ECO:0000313" key="6">
    <source>
        <dbReference type="Proteomes" id="UP001500655"/>
    </source>
</evidence>
<dbReference type="PANTHER" id="PTHR34983:SF2">
    <property type="entry name" value="ENDO-BETA-1,4-GALACTANASE"/>
    <property type="match status" value="1"/>
</dbReference>
<accession>A0ABP4X802</accession>
<evidence type="ECO:0000256" key="4">
    <source>
        <dbReference type="RuleBase" id="RU361192"/>
    </source>
</evidence>
<dbReference type="SUPFAM" id="SSF51445">
    <property type="entry name" value="(Trans)glycosidases"/>
    <property type="match status" value="1"/>
</dbReference>